<proteinExistence type="predicted"/>
<dbReference type="InterPro" id="IPR036849">
    <property type="entry name" value="Enolase-like_C_sf"/>
</dbReference>
<dbReference type="InterPro" id="IPR034593">
    <property type="entry name" value="DgoD-like"/>
</dbReference>
<dbReference type="CDD" id="cd03316">
    <property type="entry name" value="MR_like"/>
    <property type="match status" value="1"/>
</dbReference>
<dbReference type="EMBL" id="VBAO01000341">
    <property type="protein sequence ID" value="TMI78818.1"/>
    <property type="molecule type" value="Genomic_DNA"/>
</dbReference>
<dbReference type="SUPFAM" id="SSF51604">
    <property type="entry name" value="Enolase C-terminal domain-like"/>
    <property type="match status" value="1"/>
</dbReference>
<feature type="non-terminal residue" evidence="2">
    <location>
        <position position="1"/>
    </location>
</feature>
<dbReference type="SMART" id="SM00922">
    <property type="entry name" value="MR_MLE"/>
    <property type="match status" value="1"/>
</dbReference>
<dbReference type="AlphaFoldDB" id="A0A537J5I3"/>
<dbReference type="InterPro" id="IPR029065">
    <property type="entry name" value="Enolase_C-like"/>
</dbReference>
<dbReference type="InterPro" id="IPR013342">
    <property type="entry name" value="Mandelate_racemase_C"/>
</dbReference>
<reference evidence="2 3" key="1">
    <citation type="journal article" date="2019" name="Nat. Microbiol.">
        <title>Mediterranean grassland soil C-N compound turnover is dependent on rainfall and depth, and is mediated by genomically divergent microorganisms.</title>
        <authorList>
            <person name="Diamond S."/>
            <person name="Andeer P.F."/>
            <person name="Li Z."/>
            <person name="Crits-Christoph A."/>
            <person name="Burstein D."/>
            <person name="Anantharaman K."/>
            <person name="Lane K.R."/>
            <person name="Thomas B.C."/>
            <person name="Pan C."/>
            <person name="Northen T.R."/>
            <person name="Banfield J.F."/>
        </authorList>
    </citation>
    <scope>NUCLEOTIDE SEQUENCE [LARGE SCALE GENOMIC DNA]</scope>
    <source>
        <strain evidence="2">NP_7</strain>
    </source>
</reference>
<dbReference type="PANTHER" id="PTHR48080">
    <property type="entry name" value="D-GALACTONATE DEHYDRATASE-RELATED"/>
    <property type="match status" value="1"/>
</dbReference>
<evidence type="ECO:0000313" key="3">
    <source>
        <dbReference type="Proteomes" id="UP000320048"/>
    </source>
</evidence>
<dbReference type="Proteomes" id="UP000320048">
    <property type="component" value="Unassembled WGS sequence"/>
</dbReference>
<organism evidence="2 3">
    <name type="scientific">Candidatus Segetimicrobium genomatis</name>
    <dbReference type="NCBI Taxonomy" id="2569760"/>
    <lineage>
        <taxon>Bacteria</taxon>
        <taxon>Bacillati</taxon>
        <taxon>Candidatus Sysuimicrobiota</taxon>
        <taxon>Candidatus Sysuimicrobiia</taxon>
        <taxon>Candidatus Sysuimicrobiales</taxon>
        <taxon>Candidatus Segetimicrobiaceae</taxon>
        <taxon>Candidatus Segetimicrobium</taxon>
    </lineage>
</organism>
<feature type="domain" description="Mandelate racemase/muconate lactonizing enzyme C-terminal" evidence="1">
    <location>
        <begin position="2"/>
        <end position="68"/>
    </location>
</feature>
<comment type="caution">
    <text evidence="2">The sequence shown here is derived from an EMBL/GenBank/DDBJ whole genome shotgun (WGS) entry which is preliminary data.</text>
</comment>
<accession>A0A537J5I3</accession>
<protein>
    <submittedName>
        <fullName evidence="2">Mandelate racemase/muconate lactonizing enzyme family protein</fullName>
    </submittedName>
</protein>
<dbReference type="Pfam" id="PF13378">
    <property type="entry name" value="MR_MLE_C"/>
    <property type="match status" value="1"/>
</dbReference>
<dbReference type="PANTHER" id="PTHR48080:SF2">
    <property type="entry name" value="D-GALACTONATE DEHYDRATASE"/>
    <property type="match status" value="1"/>
</dbReference>
<evidence type="ECO:0000259" key="1">
    <source>
        <dbReference type="SMART" id="SM00922"/>
    </source>
</evidence>
<dbReference type="Gene3D" id="3.20.20.120">
    <property type="entry name" value="Enolase-like C-terminal domain"/>
    <property type="match status" value="1"/>
</dbReference>
<name>A0A537J5I3_9BACT</name>
<gene>
    <name evidence="2" type="ORF">E6H04_11745</name>
</gene>
<evidence type="ECO:0000313" key="2">
    <source>
        <dbReference type="EMBL" id="TMI78818.1"/>
    </source>
</evidence>
<sequence>SVQIVAAIREAVGAEFEIHMEGHGRFTPATALALARELAPYRPSWFEEPVPPENLEALRRVIEGSPVPIATGERVFGHFEYGRLFQHAVPDVVQPDLTHAGGFLGLKKIAAIADAHYVTVAPHNANSPFCTAATAHACAAMTNFKTLEVFDDFQEPWLWDVFTGVPRVVDGYLPLPTGPGIGADFNEDAAREHPYVRGFFNLFEAGWEQRRFSRSITASPPRTAINVPREKI</sequence>
<dbReference type="SFLD" id="SFLDS00001">
    <property type="entry name" value="Enolase"/>
    <property type="match status" value="1"/>
</dbReference>